<feature type="transmembrane region" description="Helical" evidence="13">
    <location>
        <begin position="1101"/>
        <end position="1120"/>
    </location>
</feature>
<dbReference type="SFLD" id="SFLDG00002">
    <property type="entry name" value="C1.7:_P-type_atpase_like"/>
    <property type="match status" value="1"/>
</dbReference>
<keyword evidence="6 13" id="KW-0547">Nucleotide-binding</keyword>
<dbReference type="Pfam" id="PF12409">
    <property type="entry name" value="P5-ATPase"/>
    <property type="match status" value="1"/>
</dbReference>
<dbReference type="HOGENOM" id="CLU_001828_0_0_1"/>
<evidence type="ECO:0000256" key="5">
    <source>
        <dbReference type="ARBA" id="ARBA00022723"/>
    </source>
</evidence>
<feature type="transmembrane region" description="Helical" evidence="13">
    <location>
        <begin position="192"/>
        <end position="209"/>
    </location>
</feature>
<keyword evidence="5 13" id="KW-0479">Metal-binding</keyword>
<dbReference type="GO" id="GO:0019829">
    <property type="term" value="F:ATPase-coupled monoatomic cation transmembrane transporter activity"/>
    <property type="evidence" value="ECO:0007669"/>
    <property type="project" value="UniProtKB-UniRule"/>
</dbReference>
<evidence type="ECO:0000256" key="7">
    <source>
        <dbReference type="ARBA" id="ARBA00022840"/>
    </source>
</evidence>
<keyword evidence="7 13" id="KW-0067">ATP-binding</keyword>
<evidence type="ECO:0000256" key="14">
    <source>
        <dbReference type="SAM" id="MobiDB-lite"/>
    </source>
</evidence>
<dbReference type="GO" id="GO:0016887">
    <property type="term" value="F:ATP hydrolysis activity"/>
    <property type="evidence" value="ECO:0007669"/>
    <property type="project" value="InterPro"/>
</dbReference>
<evidence type="ECO:0000256" key="4">
    <source>
        <dbReference type="ARBA" id="ARBA00022692"/>
    </source>
</evidence>
<feature type="region of interest" description="Disordered" evidence="14">
    <location>
        <begin position="786"/>
        <end position="811"/>
    </location>
</feature>
<dbReference type="OrthoDB" id="10256233at2759"/>
<dbReference type="Gene3D" id="2.70.150.10">
    <property type="entry name" value="Calcium-transporting ATPase, cytoplasmic transduction domain A"/>
    <property type="match status" value="1"/>
</dbReference>
<dbReference type="Gene3D" id="3.40.50.1000">
    <property type="entry name" value="HAD superfamily/HAD-like"/>
    <property type="match status" value="1"/>
</dbReference>
<keyword evidence="3" id="KW-0597">Phosphoprotein</keyword>
<feature type="transmembrane region" description="Helical" evidence="13">
    <location>
        <begin position="982"/>
        <end position="1003"/>
    </location>
</feature>
<evidence type="ECO:0000256" key="9">
    <source>
        <dbReference type="ARBA" id="ARBA00022967"/>
    </source>
</evidence>
<dbReference type="Pfam" id="PF00122">
    <property type="entry name" value="E1-E2_ATPase"/>
    <property type="match status" value="1"/>
</dbReference>
<dbReference type="SUPFAM" id="SSF56784">
    <property type="entry name" value="HAD-like"/>
    <property type="match status" value="1"/>
</dbReference>
<evidence type="ECO:0000256" key="12">
    <source>
        <dbReference type="ARBA" id="ARBA00049360"/>
    </source>
</evidence>
<feature type="transmembrane region" description="Helical" evidence="13">
    <location>
        <begin position="1033"/>
        <end position="1051"/>
    </location>
</feature>
<dbReference type="InterPro" id="IPR047819">
    <property type="entry name" value="P5A-ATPase_N"/>
</dbReference>
<dbReference type="GO" id="GO:0046872">
    <property type="term" value="F:metal ion binding"/>
    <property type="evidence" value="ECO:0007669"/>
    <property type="project" value="UniProtKB-UniRule"/>
</dbReference>
<dbReference type="InterPro" id="IPR018303">
    <property type="entry name" value="ATPase_P-typ_P_site"/>
</dbReference>
<keyword evidence="9 13" id="KW-1278">Translocase</keyword>
<dbReference type="GO" id="GO:0140358">
    <property type="term" value="F:P-type transmembrane transporter activity"/>
    <property type="evidence" value="ECO:0007669"/>
    <property type="project" value="InterPro"/>
</dbReference>
<evidence type="ECO:0000259" key="15">
    <source>
        <dbReference type="Pfam" id="PF00122"/>
    </source>
</evidence>
<evidence type="ECO:0000259" key="16">
    <source>
        <dbReference type="Pfam" id="PF12409"/>
    </source>
</evidence>
<dbReference type="EMBL" id="GG662857">
    <property type="protein sequence ID" value="EAR86806.2"/>
    <property type="molecule type" value="Genomic_DNA"/>
</dbReference>
<dbReference type="SUPFAM" id="SSF81665">
    <property type="entry name" value="Calcium ATPase, transmembrane domain M"/>
    <property type="match status" value="1"/>
</dbReference>
<keyword evidence="10 13" id="KW-1133">Transmembrane helix</keyword>
<dbReference type="InterPro" id="IPR059000">
    <property type="entry name" value="ATPase_P-type_domA"/>
</dbReference>
<comment type="subcellular location">
    <subcellularLocation>
        <location evidence="1 13">Membrane</location>
        <topology evidence="1 13">Multi-pass membrane protein</topology>
    </subcellularLocation>
</comment>
<dbReference type="NCBIfam" id="TIGR01494">
    <property type="entry name" value="ATPase_P-type"/>
    <property type="match status" value="1"/>
</dbReference>
<dbReference type="InterPro" id="IPR036412">
    <property type="entry name" value="HAD-like_sf"/>
</dbReference>
<dbReference type="InterPro" id="IPR023299">
    <property type="entry name" value="ATPase_P-typ_cyto_dom_N"/>
</dbReference>
<feature type="domain" description="P-type ATPase A" evidence="15">
    <location>
        <begin position="267"/>
        <end position="375"/>
    </location>
</feature>
<comment type="catalytic activity">
    <reaction evidence="12 13">
        <text>ATP + H2O = ADP + phosphate + H(+)</text>
        <dbReference type="Rhea" id="RHEA:13065"/>
        <dbReference type="ChEBI" id="CHEBI:15377"/>
        <dbReference type="ChEBI" id="CHEBI:15378"/>
        <dbReference type="ChEBI" id="CHEBI:30616"/>
        <dbReference type="ChEBI" id="CHEBI:43474"/>
        <dbReference type="ChEBI" id="CHEBI:456216"/>
    </reaction>
</comment>
<protein>
    <recommendedName>
        <fullName evidence="13">Cation-transporting ATPase</fullName>
        <ecNumber evidence="13">7.2.2.-</ecNumber>
    </recommendedName>
</protein>
<reference evidence="18" key="1">
    <citation type="journal article" date="2006" name="PLoS Biol.">
        <title>Macronuclear genome sequence of the ciliate Tetrahymena thermophila, a model eukaryote.</title>
        <authorList>
            <person name="Eisen J.A."/>
            <person name="Coyne R.S."/>
            <person name="Wu M."/>
            <person name="Wu D."/>
            <person name="Thiagarajan M."/>
            <person name="Wortman J.R."/>
            <person name="Badger J.H."/>
            <person name="Ren Q."/>
            <person name="Amedeo P."/>
            <person name="Jones K.M."/>
            <person name="Tallon L.J."/>
            <person name="Delcher A.L."/>
            <person name="Salzberg S.L."/>
            <person name="Silva J.C."/>
            <person name="Haas B.J."/>
            <person name="Majoros W.H."/>
            <person name="Farzad M."/>
            <person name="Carlton J.M."/>
            <person name="Smith R.K. Jr."/>
            <person name="Garg J."/>
            <person name="Pearlman R.E."/>
            <person name="Karrer K.M."/>
            <person name="Sun L."/>
            <person name="Manning G."/>
            <person name="Elde N.C."/>
            <person name="Turkewitz A.P."/>
            <person name="Asai D.J."/>
            <person name="Wilkes D.E."/>
            <person name="Wang Y."/>
            <person name="Cai H."/>
            <person name="Collins K."/>
            <person name="Stewart B.A."/>
            <person name="Lee S.R."/>
            <person name="Wilamowska K."/>
            <person name="Weinberg Z."/>
            <person name="Ruzzo W.L."/>
            <person name="Wloga D."/>
            <person name="Gaertig J."/>
            <person name="Frankel J."/>
            <person name="Tsao C.-C."/>
            <person name="Gorovsky M.A."/>
            <person name="Keeling P.J."/>
            <person name="Waller R.F."/>
            <person name="Patron N.J."/>
            <person name="Cherry J.M."/>
            <person name="Stover N.A."/>
            <person name="Krieger C.J."/>
            <person name="del Toro C."/>
            <person name="Ryder H.F."/>
            <person name="Williamson S.C."/>
            <person name="Barbeau R.A."/>
            <person name="Hamilton E.P."/>
            <person name="Orias E."/>
        </authorList>
    </citation>
    <scope>NUCLEOTIDE SEQUENCE [LARGE SCALE GENOMIC DNA]</scope>
    <source>
        <strain evidence="18">SB210</strain>
    </source>
</reference>
<comment type="similarity">
    <text evidence="2 13">Belongs to the cation transport ATPase (P-type) (TC 3.A.3) family. Type V subfamily.</text>
</comment>
<evidence type="ECO:0000256" key="10">
    <source>
        <dbReference type="ARBA" id="ARBA00022989"/>
    </source>
</evidence>
<feature type="transmembrane region" description="Helical" evidence="13">
    <location>
        <begin position="392"/>
        <end position="412"/>
    </location>
</feature>
<keyword evidence="8 13" id="KW-0460">Magnesium</keyword>
<keyword evidence="18" id="KW-1185">Reference proteome</keyword>
<dbReference type="RefSeq" id="XP_001007051.2">
    <property type="nucleotide sequence ID" value="XM_001007051.2"/>
</dbReference>
<organism evidence="17 18">
    <name type="scientific">Tetrahymena thermophila (strain SB210)</name>
    <dbReference type="NCBI Taxonomy" id="312017"/>
    <lineage>
        <taxon>Eukaryota</taxon>
        <taxon>Sar</taxon>
        <taxon>Alveolata</taxon>
        <taxon>Ciliophora</taxon>
        <taxon>Intramacronucleata</taxon>
        <taxon>Oligohymenophorea</taxon>
        <taxon>Hymenostomatida</taxon>
        <taxon>Tetrahymenina</taxon>
        <taxon>Tetrahymenidae</taxon>
        <taxon>Tetrahymena</taxon>
    </lineage>
</organism>
<dbReference type="STRING" id="312017.Q22NH9"/>
<evidence type="ECO:0000313" key="18">
    <source>
        <dbReference type="Proteomes" id="UP000009168"/>
    </source>
</evidence>
<dbReference type="Gene3D" id="3.40.1110.10">
    <property type="entry name" value="Calcium-transporting ATPase, cytoplasmic domain N"/>
    <property type="match status" value="1"/>
</dbReference>
<evidence type="ECO:0000256" key="11">
    <source>
        <dbReference type="ARBA" id="ARBA00023136"/>
    </source>
</evidence>
<feature type="transmembrane region" description="Helical" evidence="13">
    <location>
        <begin position="943"/>
        <end position="961"/>
    </location>
</feature>
<feature type="transmembrane region" description="Helical" evidence="13">
    <location>
        <begin position="1063"/>
        <end position="1081"/>
    </location>
</feature>
<dbReference type="InterPro" id="IPR006544">
    <property type="entry name" value="P-type_TPase_V"/>
</dbReference>
<dbReference type="InterPro" id="IPR044492">
    <property type="entry name" value="P_typ_ATPase_HD_dom"/>
</dbReference>
<dbReference type="PANTHER" id="PTHR45630">
    <property type="entry name" value="CATION-TRANSPORTING ATPASE-RELATED"/>
    <property type="match status" value="1"/>
</dbReference>
<evidence type="ECO:0000256" key="2">
    <source>
        <dbReference type="ARBA" id="ARBA00006000"/>
    </source>
</evidence>
<dbReference type="Proteomes" id="UP000009168">
    <property type="component" value="Unassembled WGS sequence"/>
</dbReference>
<evidence type="ECO:0000256" key="8">
    <source>
        <dbReference type="ARBA" id="ARBA00022842"/>
    </source>
</evidence>
<dbReference type="AlphaFoldDB" id="Q22NH9"/>
<dbReference type="PRINTS" id="PR00121">
    <property type="entry name" value="NAKATPASE"/>
</dbReference>
<feature type="domain" description="P5B-type ATPase N-terminal" evidence="16">
    <location>
        <begin position="38"/>
        <end position="106"/>
    </location>
</feature>
<keyword evidence="4 13" id="KW-0812">Transmembrane</keyword>
<dbReference type="SUPFAM" id="SSF81660">
    <property type="entry name" value="Metal cation-transporting ATPase, ATP-binding domain N"/>
    <property type="match status" value="1"/>
</dbReference>
<dbReference type="GeneID" id="7823550"/>
<dbReference type="PANTHER" id="PTHR45630:SF8">
    <property type="entry name" value="CATION-TRANSPORTING ATPASE"/>
    <property type="match status" value="1"/>
</dbReference>
<feature type="transmembrane region" description="Helical" evidence="13">
    <location>
        <begin position="215"/>
        <end position="234"/>
    </location>
</feature>
<name>Q22NH9_TETTS</name>
<dbReference type="InterPro" id="IPR001757">
    <property type="entry name" value="P_typ_ATPase"/>
</dbReference>
<evidence type="ECO:0000256" key="13">
    <source>
        <dbReference type="RuleBase" id="RU362082"/>
    </source>
</evidence>
<dbReference type="GO" id="GO:0005524">
    <property type="term" value="F:ATP binding"/>
    <property type="evidence" value="ECO:0007669"/>
    <property type="project" value="UniProtKB-UniRule"/>
</dbReference>
<dbReference type="InParanoid" id="Q22NH9"/>
<evidence type="ECO:0000256" key="1">
    <source>
        <dbReference type="ARBA" id="ARBA00004141"/>
    </source>
</evidence>
<dbReference type="SFLD" id="SFLDS00003">
    <property type="entry name" value="Haloacid_Dehalogenase"/>
    <property type="match status" value="1"/>
</dbReference>
<dbReference type="InterPro" id="IPR008250">
    <property type="entry name" value="ATPase_P-typ_transduc_dom_A_sf"/>
</dbReference>
<dbReference type="SFLD" id="SFLDF00027">
    <property type="entry name" value="p-type_atpase"/>
    <property type="match status" value="1"/>
</dbReference>
<feature type="transmembrane region" description="Helical" evidence="13">
    <location>
        <begin position="44"/>
        <end position="66"/>
    </location>
</feature>
<dbReference type="NCBIfam" id="TIGR01657">
    <property type="entry name" value="P-ATPase-V"/>
    <property type="match status" value="1"/>
</dbReference>
<dbReference type="eggNOG" id="KOG0208">
    <property type="taxonomic scope" value="Eukaryota"/>
</dbReference>
<dbReference type="PRINTS" id="PR00119">
    <property type="entry name" value="CATATPASE"/>
</dbReference>
<gene>
    <name evidence="17" type="ORF">TTHERM_00201670</name>
</gene>
<evidence type="ECO:0000313" key="17">
    <source>
        <dbReference type="EMBL" id="EAR86806.2"/>
    </source>
</evidence>
<dbReference type="InterPro" id="IPR023298">
    <property type="entry name" value="ATPase_P-typ_TM_dom_sf"/>
</dbReference>
<dbReference type="Pfam" id="PF13246">
    <property type="entry name" value="Cation_ATPase"/>
    <property type="match status" value="1"/>
</dbReference>
<dbReference type="PROSITE" id="PS00154">
    <property type="entry name" value="ATPASE_E1_E2"/>
    <property type="match status" value="1"/>
</dbReference>
<keyword evidence="11 13" id="KW-0472">Membrane</keyword>
<dbReference type="SUPFAM" id="SSF81653">
    <property type="entry name" value="Calcium ATPase, transduction domain A"/>
    <property type="match status" value="1"/>
</dbReference>
<evidence type="ECO:0000256" key="3">
    <source>
        <dbReference type="ARBA" id="ARBA00022553"/>
    </source>
</evidence>
<evidence type="ECO:0000256" key="6">
    <source>
        <dbReference type="ARBA" id="ARBA00022741"/>
    </source>
</evidence>
<proteinExistence type="inferred from homology"/>
<feature type="compositionally biased region" description="Polar residues" evidence="14">
    <location>
        <begin position="802"/>
        <end position="811"/>
    </location>
</feature>
<dbReference type="InterPro" id="IPR023214">
    <property type="entry name" value="HAD_sf"/>
</dbReference>
<dbReference type="EC" id="7.2.2.-" evidence="13"/>
<dbReference type="KEGG" id="tet:TTHERM_00201670"/>
<accession>Q22NH9</accession>
<dbReference type="GO" id="GO:0016020">
    <property type="term" value="C:membrane"/>
    <property type="evidence" value="ECO:0007669"/>
    <property type="project" value="UniProtKB-SubCell"/>
</dbReference>
<sequence length="1138" mass="130917">MKGTMNDSLLMSNIHSKLAVNQSNVEGECLIENITLLRVKKLKLILAAFLSLITAGLFLLLLRWFFKIRKSFLYKDVNNIKDCTHVLVDNSDQTKSIQKLEKILLQIEQVDNSQQDEVYCFENRMIKYIYYNVQDYQYFQALEYPVCKMTFNELKERNFLDENQAIVNKQAFGQCQKLIDVPSLPYYLFKEMTSPFYFLQYISIVLWVFESYIQFSIIIFSVSLSITILNYILMRISLKKIQQMAHYSENATLLRKDVESSLRESIRIVQVVSKDIVVGDIIILQDKQILPCDCVLISGEALLNEVSLTGESLPIPKYSLPSTNEKFSYNKNNKKYILYEGTEIYQSKSDQNKQVLAKVIRVGFHSFKGQILRSVLYPKPIQFDYYKNSMKYILGLLVIVLIIYFSMIYRMYQLDFPVYFYLYRFFDTVTWIIPPFLPIFVSLSQTLALMRLKSFDIYGIDPQKTFISGKITHMCFDKTGTLTQNGMNVIGYYNENLDQLITHELVQQLNKQQDLQHNLFSTCHGVYLVNDNLVGDMLDVEMVKFSEYNIQNVENDINIKFKGSHPKFKNELQVIRMFEFSSDIQTMSCVAYDSEKNQYQLFLKGSPEKVQELCDQSTIPNNFQSLQNSLSIKGFRIIAMAHRQLNSRDEGKQSPRESLEKQLNFLGFLIFENKLKDDTSEAIQSLKEAQIECKIISGDNPLTTLQAGVECGILNGNKKIYYVNIDYQELKFYLIENQQILPYQHESLTKIQTLKLLLTNDEQLVITGKVLDFFYNQIKQINNISPIQPPESDSSLDEWASENKSINNSKQSRTSNKVDLCQLLIQKTIVFSRMRPEQKRIIIEIIQSSGKKVGMIGDGSNDCAAIKQGDIGISFAAADAAFSAPFSSSKDSISCVVRVLLEGRCTMTVNIEIFRTIVTQNVMKYIGVMVLLQEAQNFGGFQYTYLSFMCGMPLLVFLALSKPSNKLQPYTPDDKFQGLSNCLSMYSQFIIFGFAFIIGYFILTSQNWHVATSELEESNGLKIYVMQGELNSIIFLMINVFYMSSCLAYYVSHPYKQPIYKNIFLFPWIILSSIYGILVIIKPEYCLNALNIASSIQDHTVILLIILATVIASSGLVLILEELIIKKYFGPKTIKQIV</sequence>